<accession>A0A103YCI4</accession>
<feature type="region of interest" description="Disordered" evidence="1">
    <location>
        <begin position="47"/>
        <end position="75"/>
    </location>
</feature>
<dbReference type="AlphaFoldDB" id="A0A103YCI4"/>
<keyword evidence="2" id="KW-0812">Transmembrane</keyword>
<keyword evidence="4" id="KW-1185">Reference proteome</keyword>
<evidence type="ECO:0000313" key="4">
    <source>
        <dbReference type="Proteomes" id="UP000243975"/>
    </source>
</evidence>
<reference evidence="3 4" key="1">
    <citation type="journal article" date="2016" name="Sci. Rep.">
        <title>The genome sequence of the outbreeding globe artichoke constructed de novo incorporating a phase-aware low-pass sequencing strategy of F1 progeny.</title>
        <authorList>
            <person name="Scaglione D."/>
            <person name="Reyes-Chin-Wo S."/>
            <person name="Acquadro A."/>
            <person name="Froenicke L."/>
            <person name="Portis E."/>
            <person name="Beitel C."/>
            <person name="Tirone M."/>
            <person name="Mauro R."/>
            <person name="Lo Monaco A."/>
            <person name="Mauromicale G."/>
            <person name="Faccioli P."/>
            <person name="Cattivelli L."/>
            <person name="Rieseberg L."/>
            <person name="Michelmore R."/>
            <person name="Lanteri S."/>
        </authorList>
    </citation>
    <scope>NUCLEOTIDE SEQUENCE [LARGE SCALE GENOMIC DNA]</scope>
    <source>
        <strain evidence="3">2C</strain>
    </source>
</reference>
<feature type="compositionally biased region" description="Polar residues" evidence="1">
    <location>
        <begin position="66"/>
        <end position="75"/>
    </location>
</feature>
<dbReference type="EMBL" id="LEKV01001790">
    <property type="protein sequence ID" value="KVI06592.1"/>
    <property type="molecule type" value="Genomic_DNA"/>
</dbReference>
<feature type="transmembrane region" description="Helical" evidence="2">
    <location>
        <begin position="116"/>
        <end position="136"/>
    </location>
</feature>
<comment type="caution">
    <text evidence="3">The sequence shown here is derived from an EMBL/GenBank/DDBJ whole genome shotgun (WGS) entry which is preliminary data.</text>
</comment>
<gene>
    <name evidence="3" type="ORF">Ccrd_015059</name>
</gene>
<protein>
    <submittedName>
        <fullName evidence="3">Uncharacterized protein</fullName>
    </submittedName>
</protein>
<sequence>MCLRNINVIMGLDLHTSLATYVFPETDHNATTRTRVGGLLSVSYHSCSDKDPQLSKRPPTTRIRKSTNATTESPSVNPSTFACFEDLPFPLSTRESTRECDRRVCRTMKALRDGGFGVASIGCTYALNICVLKFIFKN</sequence>
<evidence type="ECO:0000256" key="1">
    <source>
        <dbReference type="SAM" id="MobiDB-lite"/>
    </source>
</evidence>
<proteinExistence type="predicted"/>
<name>A0A103YCI4_CYNCS</name>
<organism evidence="3 4">
    <name type="scientific">Cynara cardunculus var. scolymus</name>
    <name type="common">Globe artichoke</name>
    <name type="synonym">Cynara scolymus</name>
    <dbReference type="NCBI Taxonomy" id="59895"/>
    <lineage>
        <taxon>Eukaryota</taxon>
        <taxon>Viridiplantae</taxon>
        <taxon>Streptophyta</taxon>
        <taxon>Embryophyta</taxon>
        <taxon>Tracheophyta</taxon>
        <taxon>Spermatophyta</taxon>
        <taxon>Magnoliopsida</taxon>
        <taxon>eudicotyledons</taxon>
        <taxon>Gunneridae</taxon>
        <taxon>Pentapetalae</taxon>
        <taxon>asterids</taxon>
        <taxon>campanulids</taxon>
        <taxon>Asterales</taxon>
        <taxon>Asteraceae</taxon>
        <taxon>Carduoideae</taxon>
        <taxon>Cardueae</taxon>
        <taxon>Carduinae</taxon>
        <taxon>Cynara</taxon>
    </lineage>
</organism>
<keyword evidence="2" id="KW-0472">Membrane</keyword>
<dbReference type="Proteomes" id="UP000243975">
    <property type="component" value="Unassembled WGS sequence"/>
</dbReference>
<evidence type="ECO:0000256" key="2">
    <source>
        <dbReference type="SAM" id="Phobius"/>
    </source>
</evidence>
<keyword evidence="2" id="KW-1133">Transmembrane helix</keyword>
<dbReference type="Gramene" id="KVI06592">
    <property type="protein sequence ID" value="KVI06592"/>
    <property type="gene ID" value="Ccrd_015059"/>
</dbReference>
<evidence type="ECO:0000313" key="3">
    <source>
        <dbReference type="EMBL" id="KVI06592.1"/>
    </source>
</evidence>